<evidence type="ECO:0000313" key="5">
    <source>
        <dbReference type="EMBL" id="MBV4491549.1"/>
    </source>
</evidence>
<keyword evidence="3 4" id="KW-0067">ATP-binding</keyword>
<dbReference type="EMBL" id="JABWRZ020000001">
    <property type="protein sequence ID" value="MBV4491549.1"/>
    <property type="molecule type" value="Genomic_DNA"/>
</dbReference>
<dbReference type="NCBIfam" id="NF010039">
    <property type="entry name" value="PRK13515.1"/>
    <property type="match status" value="1"/>
</dbReference>
<name>A0ABS6QBL8_9PSED</name>
<dbReference type="HAMAP" id="MF_01609">
    <property type="entry name" value="Glu_cys_ligase_2"/>
    <property type="match status" value="1"/>
</dbReference>
<proteinExistence type="inferred from homology"/>
<keyword evidence="2 4" id="KW-0547">Nucleotide-binding</keyword>
<evidence type="ECO:0000256" key="4">
    <source>
        <dbReference type="HAMAP-Rule" id="MF_01609"/>
    </source>
</evidence>
<dbReference type="SUPFAM" id="SSF55931">
    <property type="entry name" value="Glutamine synthetase/guanido kinase"/>
    <property type="match status" value="1"/>
</dbReference>
<evidence type="ECO:0000313" key="6">
    <source>
        <dbReference type="Proteomes" id="UP000609530"/>
    </source>
</evidence>
<dbReference type="InterPro" id="IPR050141">
    <property type="entry name" value="GCL_type2/YbdK_subfam"/>
</dbReference>
<sequence>MPSPCTFGIEEEYLLVDLATGRVPIAPSPGVARRCREVLGERFAQEMFRSQIEVVSPIFDNSHQAREFFAQSRQRLGQALAQEGMGLYGAASHPFAPWKKQKPATAAHYRQLFDDYQHVARRSLVNGLHVHVGVPTGCDRMQLINRLVPWLPLLLVLSTSSPLWSGQHTGYLSYRRVICGEWPHMGLPEPLPDWSAYERYRALLQRTGSLAKDGDFWWAVRPSRRYPTVELRICDACPDLEDALCIAALFRHIVEHCVRWGHAPEPLTRELRWVAQENYWRAMRHGRHGTFIGPQQQQSVSARGWLAQLHAAFPVDTADAERALLQAQRILEQGTSADRQLACFERARASGRTTPQALRMVVDQVLEEGGKYPLHPPHGTCNHAGLNDNGGAICQPSGHSAR</sequence>
<dbReference type="Proteomes" id="UP000609530">
    <property type="component" value="Unassembled WGS sequence"/>
</dbReference>
<dbReference type="InterPro" id="IPR006336">
    <property type="entry name" value="GCS2"/>
</dbReference>
<dbReference type="EC" id="6.3.2.2" evidence="4"/>
<comment type="catalytic activity">
    <reaction evidence="4">
        <text>L-cysteine + L-glutamate + ATP = gamma-L-glutamyl-L-cysteine + ADP + phosphate + H(+)</text>
        <dbReference type="Rhea" id="RHEA:13285"/>
        <dbReference type="ChEBI" id="CHEBI:15378"/>
        <dbReference type="ChEBI" id="CHEBI:29985"/>
        <dbReference type="ChEBI" id="CHEBI:30616"/>
        <dbReference type="ChEBI" id="CHEBI:35235"/>
        <dbReference type="ChEBI" id="CHEBI:43474"/>
        <dbReference type="ChEBI" id="CHEBI:58173"/>
        <dbReference type="ChEBI" id="CHEBI:456216"/>
        <dbReference type="EC" id="6.3.2.2"/>
    </reaction>
</comment>
<comment type="function">
    <text evidence="4">ATP-dependent carboxylate-amine ligase which exhibits weak glutamate--cysteine ligase activity.</text>
</comment>
<dbReference type="RefSeq" id="WP_186674136.1">
    <property type="nucleotide sequence ID" value="NZ_JABWRZ020000001.1"/>
</dbReference>
<accession>A0ABS6QBL8</accession>
<comment type="similarity">
    <text evidence="4">Belongs to the glutamate--cysteine ligase type 2 family. YbdK subfamily.</text>
</comment>
<keyword evidence="6" id="KW-1185">Reference proteome</keyword>
<dbReference type="Gene3D" id="3.30.590.20">
    <property type="match status" value="1"/>
</dbReference>
<evidence type="ECO:0000256" key="1">
    <source>
        <dbReference type="ARBA" id="ARBA00022598"/>
    </source>
</evidence>
<dbReference type="InterPro" id="IPR011793">
    <property type="entry name" value="YbdK"/>
</dbReference>
<gene>
    <name evidence="5" type="ORF">HU760_013200</name>
</gene>
<organism evidence="5 6">
    <name type="scientific">Pseudomonas oryzicola</name>
    <dbReference type="NCBI Taxonomy" id="485876"/>
    <lineage>
        <taxon>Bacteria</taxon>
        <taxon>Pseudomonadati</taxon>
        <taxon>Pseudomonadota</taxon>
        <taxon>Gammaproteobacteria</taxon>
        <taxon>Pseudomonadales</taxon>
        <taxon>Pseudomonadaceae</taxon>
        <taxon>Pseudomonas</taxon>
    </lineage>
</organism>
<evidence type="ECO:0000256" key="3">
    <source>
        <dbReference type="ARBA" id="ARBA00022840"/>
    </source>
</evidence>
<dbReference type="InterPro" id="IPR014746">
    <property type="entry name" value="Gln_synth/guanido_kin_cat_dom"/>
</dbReference>
<dbReference type="PANTHER" id="PTHR36510:SF1">
    <property type="entry name" value="GLUTAMATE--CYSTEINE LIGASE 2-RELATED"/>
    <property type="match status" value="1"/>
</dbReference>
<dbReference type="PANTHER" id="PTHR36510">
    <property type="entry name" value="GLUTAMATE--CYSTEINE LIGASE 2-RELATED"/>
    <property type="match status" value="1"/>
</dbReference>
<dbReference type="Pfam" id="PF04107">
    <property type="entry name" value="GCS2"/>
    <property type="match status" value="1"/>
</dbReference>
<dbReference type="NCBIfam" id="TIGR02050">
    <property type="entry name" value="gshA_cyan_rel"/>
    <property type="match status" value="1"/>
</dbReference>
<keyword evidence="1 4" id="KW-0436">Ligase</keyword>
<comment type="caution">
    <text evidence="5">The sequence shown here is derived from an EMBL/GenBank/DDBJ whole genome shotgun (WGS) entry which is preliminary data.</text>
</comment>
<reference evidence="5 6" key="1">
    <citation type="journal article" date="2020" name="Microorganisms">
        <title>Reliable Identification of Environmental Pseudomonas Isolates Using the rpoD Gene.</title>
        <authorList>
            <consortium name="The Broad Institute Genome Sequencing Platform"/>
            <person name="Girard L."/>
            <person name="Lood C."/>
            <person name="Rokni-Zadeh H."/>
            <person name="van Noort V."/>
            <person name="Lavigne R."/>
            <person name="De Mot R."/>
        </authorList>
    </citation>
    <scope>NUCLEOTIDE SEQUENCE [LARGE SCALE GENOMIC DNA]</scope>
    <source>
        <strain evidence="5 6">RD9SR1</strain>
    </source>
</reference>
<dbReference type="GO" id="GO:0016874">
    <property type="term" value="F:ligase activity"/>
    <property type="evidence" value="ECO:0007669"/>
    <property type="project" value="UniProtKB-KW"/>
</dbReference>
<evidence type="ECO:0000256" key="2">
    <source>
        <dbReference type="ARBA" id="ARBA00022741"/>
    </source>
</evidence>
<protein>
    <recommendedName>
        <fullName evidence="4">Putative glutamate--cysteine ligase 2</fullName>
        <ecNumber evidence="4">6.3.2.2</ecNumber>
    </recommendedName>
    <alternativeName>
        <fullName evidence="4">Gamma-glutamylcysteine synthetase 2</fullName>
        <shortName evidence="4">GCS 2</shortName>
        <shortName evidence="4">Gamma-GCS 2</shortName>
    </alternativeName>
</protein>